<dbReference type="PRINTS" id="PR00420">
    <property type="entry name" value="RNGMNOXGNASE"/>
</dbReference>
<dbReference type="PANTHER" id="PTHR42685">
    <property type="entry name" value="GERANYLGERANYL DIPHOSPHATE REDUCTASE"/>
    <property type="match status" value="1"/>
</dbReference>
<dbReference type="Pfam" id="PF22578">
    <property type="entry name" value="GGR_cat"/>
    <property type="match status" value="1"/>
</dbReference>
<dbReference type="InterPro" id="IPR011777">
    <property type="entry name" value="Geranylgeranyl_Rdtase_fam"/>
</dbReference>
<dbReference type="NCBIfam" id="NF041080">
    <property type="entry name" value="DGGGPL_reductase"/>
    <property type="match status" value="1"/>
</dbReference>
<dbReference type="KEGG" id="ipc:IPA_06200"/>
<dbReference type="GO" id="GO:0016628">
    <property type="term" value="F:oxidoreductase activity, acting on the CH-CH group of donors, NAD or NADP as acceptor"/>
    <property type="evidence" value="ECO:0007669"/>
    <property type="project" value="InterPro"/>
</dbReference>
<evidence type="ECO:0000259" key="8">
    <source>
        <dbReference type="Pfam" id="PF22578"/>
    </source>
</evidence>
<keyword evidence="7" id="KW-1208">Phospholipid metabolism</keyword>
<keyword evidence="5" id="KW-0443">Lipid metabolism</keyword>
<evidence type="ECO:0000256" key="5">
    <source>
        <dbReference type="ARBA" id="ARBA00023098"/>
    </source>
</evidence>
<dbReference type="EMBL" id="CP006868">
    <property type="protein sequence ID" value="UXD21645.1"/>
    <property type="molecule type" value="Genomic_DNA"/>
</dbReference>
<dbReference type="InterPro" id="IPR054715">
    <property type="entry name" value="GGR_cat"/>
</dbReference>
<dbReference type="PANTHER" id="PTHR42685:SF18">
    <property type="entry name" value="DIGERANYLGERANYLGLYCEROPHOSPHOLIPID REDUCTASE"/>
    <property type="match status" value="1"/>
</dbReference>
<keyword evidence="4" id="KW-0560">Oxidoreductase</keyword>
<evidence type="ECO:0000256" key="2">
    <source>
        <dbReference type="ARBA" id="ARBA00022630"/>
    </source>
</evidence>
<dbReference type="SUPFAM" id="SSF51905">
    <property type="entry name" value="FAD/NAD(P)-binding domain"/>
    <property type="match status" value="1"/>
</dbReference>
<evidence type="ECO:0000256" key="1">
    <source>
        <dbReference type="ARBA" id="ARBA00022516"/>
    </source>
</evidence>
<keyword evidence="1" id="KW-0444">Lipid biosynthesis</keyword>
<dbReference type="AlphaFoldDB" id="A0A977PKU6"/>
<keyword evidence="2" id="KW-0285">Flavoprotein</keyword>
<evidence type="ECO:0000313" key="10">
    <source>
        <dbReference type="Proteomes" id="UP001063698"/>
    </source>
</evidence>
<dbReference type="InterPro" id="IPR050407">
    <property type="entry name" value="Geranylgeranyl_reductase"/>
</dbReference>
<sequence>MYDVVVVGAGTTGLVAAKFLAEKGYKVLVTELKSEEELGNKVCGDAISKEYFEKIPIGYPPKEATEGEIVGAKLYSPDEKTIWTVPGEGYMLNRRNFGRWLYSLAKDAGVEFSFETRVLGPIVKEGKVRGVTVRRKGKVETIEARLVIDASGVVSIVRRALPKTWSVSEPLDLKDTAVAYREIREVKEQVPDEHYIRIYVSQEKAPGGYWWLFPYPGTKKINVGLGVQGGVGHKDPMWYFHKYLAPRPEFQGSKVLHAGGGVVPTRRPLDSMVANGFAAAGDAAYQVNPIHGGGIGSGMLGAYLLAKTAIKALEEEPTEENLWHYNIDFMNAYGAKQAALDVFRLFLQSLSDDEINYGMKNKIIKEEDLLEASLKGKLEIKTADKIMRVIKALGKPSLLAKLKVVADYMGEIRELYKNYPQSPQEFPQWREKVKRVFEEYKKELKK</sequence>
<organism evidence="9 10">
    <name type="scientific">Ignicoccus pacificus DSM 13166</name>
    <dbReference type="NCBI Taxonomy" id="940294"/>
    <lineage>
        <taxon>Archaea</taxon>
        <taxon>Thermoproteota</taxon>
        <taxon>Thermoprotei</taxon>
        <taxon>Desulfurococcales</taxon>
        <taxon>Desulfurococcaceae</taxon>
        <taxon>Ignicoccus</taxon>
    </lineage>
</organism>
<dbReference type="Proteomes" id="UP001063698">
    <property type="component" value="Chromosome"/>
</dbReference>
<dbReference type="InterPro" id="IPR036188">
    <property type="entry name" value="FAD/NAD-bd_sf"/>
</dbReference>
<keyword evidence="6" id="KW-0594">Phospholipid biosynthesis</keyword>
<dbReference type="NCBIfam" id="TIGR02032">
    <property type="entry name" value="GG-red-SF"/>
    <property type="match status" value="1"/>
</dbReference>
<name>A0A977PKU6_9CREN</name>
<evidence type="ECO:0000256" key="4">
    <source>
        <dbReference type="ARBA" id="ARBA00023002"/>
    </source>
</evidence>
<accession>A0A977PKU6</accession>
<dbReference type="Gene3D" id="3.50.50.60">
    <property type="entry name" value="FAD/NAD(P)-binding domain"/>
    <property type="match status" value="1"/>
</dbReference>
<evidence type="ECO:0000256" key="3">
    <source>
        <dbReference type="ARBA" id="ARBA00022827"/>
    </source>
</evidence>
<evidence type="ECO:0000313" key="9">
    <source>
        <dbReference type="EMBL" id="UXD21645.1"/>
    </source>
</evidence>
<reference evidence="9" key="1">
    <citation type="submission" date="2013-11" db="EMBL/GenBank/DDBJ databases">
        <title>Comparative genomics of Ignicoccus.</title>
        <authorList>
            <person name="Podar M."/>
        </authorList>
    </citation>
    <scope>NUCLEOTIDE SEQUENCE</scope>
    <source>
        <strain evidence="9">DSM 13166</strain>
    </source>
</reference>
<feature type="domain" description="Digeranylgeranylglycerophospholipid reductase catalytic" evidence="8">
    <location>
        <begin position="175"/>
        <end position="263"/>
    </location>
</feature>
<dbReference type="InterPro" id="IPR054906">
    <property type="entry name" value="DGGGPL_red"/>
</dbReference>
<evidence type="ECO:0000256" key="6">
    <source>
        <dbReference type="ARBA" id="ARBA00023209"/>
    </source>
</evidence>
<proteinExistence type="predicted"/>
<keyword evidence="10" id="KW-1185">Reference proteome</keyword>
<keyword evidence="3" id="KW-0274">FAD</keyword>
<gene>
    <name evidence="9" type="ORF">IPA_06200</name>
</gene>
<protein>
    <submittedName>
        <fullName evidence="9">Dehydrogenase</fullName>
    </submittedName>
</protein>
<dbReference type="Pfam" id="PF12831">
    <property type="entry name" value="FAD_oxidored"/>
    <property type="match status" value="1"/>
</dbReference>
<evidence type="ECO:0000256" key="7">
    <source>
        <dbReference type="ARBA" id="ARBA00023264"/>
    </source>
</evidence>
<dbReference type="GO" id="GO:0008654">
    <property type="term" value="P:phospholipid biosynthetic process"/>
    <property type="evidence" value="ECO:0007669"/>
    <property type="project" value="UniProtKB-KW"/>
</dbReference>